<accession>A0A1H0X0T9</accession>
<dbReference type="OrthoDB" id="2872966at2"/>
<dbReference type="AlphaFoldDB" id="A0A1H0X0T9"/>
<dbReference type="PROSITE" id="PS51257">
    <property type="entry name" value="PROKAR_LIPOPROTEIN"/>
    <property type="match status" value="1"/>
</dbReference>
<sequence length="114" mass="13092">MKRLMIIGQMLLLVIAFIGCSPTQDNHLKYDVLIIQGDENISGKFGEFGSSEYPIHQIEYITNLELAKEKYPKYEIKKVPAVFIFETAGGEMKKLKLETYDVDQAIEFLKESKK</sequence>
<gene>
    <name evidence="1" type="ORF">SAMN05216565_1223</name>
</gene>
<dbReference type="RefSeq" id="WP_090859715.1">
    <property type="nucleotide sequence ID" value="NZ_FNJU01000022.1"/>
</dbReference>
<evidence type="ECO:0000313" key="1">
    <source>
        <dbReference type="EMBL" id="SDP96567.1"/>
    </source>
</evidence>
<dbReference type="STRING" id="930152.SAMN05216565_1223"/>
<reference evidence="2" key="1">
    <citation type="submission" date="2016-10" db="EMBL/GenBank/DDBJ databases">
        <authorList>
            <person name="Varghese N."/>
            <person name="Submissions S."/>
        </authorList>
    </citation>
    <scope>NUCLEOTIDE SEQUENCE [LARGE SCALE GENOMIC DNA]</scope>
    <source>
        <strain evidence="2">IBRC-M10078</strain>
    </source>
</reference>
<protein>
    <recommendedName>
        <fullName evidence="3">Thioredoxin domain-containing protein</fullName>
    </recommendedName>
</protein>
<evidence type="ECO:0008006" key="3">
    <source>
        <dbReference type="Google" id="ProtNLM"/>
    </source>
</evidence>
<dbReference type="Proteomes" id="UP000199159">
    <property type="component" value="Unassembled WGS sequence"/>
</dbReference>
<dbReference type="EMBL" id="FNJU01000022">
    <property type="protein sequence ID" value="SDP96567.1"/>
    <property type="molecule type" value="Genomic_DNA"/>
</dbReference>
<proteinExistence type="predicted"/>
<name>A0A1H0X0T9_9BACI</name>
<keyword evidence="2" id="KW-1185">Reference proteome</keyword>
<evidence type="ECO:0000313" key="2">
    <source>
        <dbReference type="Proteomes" id="UP000199159"/>
    </source>
</evidence>
<organism evidence="1 2">
    <name type="scientific">Litchfieldia salsa</name>
    <dbReference type="NCBI Taxonomy" id="930152"/>
    <lineage>
        <taxon>Bacteria</taxon>
        <taxon>Bacillati</taxon>
        <taxon>Bacillota</taxon>
        <taxon>Bacilli</taxon>
        <taxon>Bacillales</taxon>
        <taxon>Bacillaceae</taxon>
        <taxon>Litchfieldia</taxon>
    </lineage>
</organism>